<dbReference type="Proteomes" id="UP000053593">
    <property type="component" value="Unassembled WGS sequence"/>
</dbReference>
<organism evidence="1 2">
    <name type="scientific">Collybiopsis luxurians FD-317 M1</name>
    <dbReference type="NCBI Taxonomy" id="944289"/>
    <lineage>
        <taxon>Eukaryota</taxon>
        <taxon>Fungi</taxon>
        <taxon>Dikarya</taxon>
        <taxon>Basidiomycota</taxon>
        <taxon>Agaricomycotina</taxon>
        <taxon>Agaricomycetes</taxon>
        <taxon>Agaricomycetidae</taxon>
        <taxon>Agaricales</taxon>
        <taxon>Marasmiineae</taxon>
        <taxon>Omphalotaceae</taxon>
        <taxon>Collybiopsis</taxon>
        <taxon>Collybiopsis luxurians</taxon>
    </lineage>
</organism>
<dbReference type="HOGENOM" id="CLU_1610944_0_0_1"/>
<keyword evidence="2" id="KW-1185">Reference proteome</keyword>
<sequence length="165" mass="18692">MDVPQILGEQLSPNLPSMGVSTTDPLTIVHRRLQLFSALRPDFKEAKLTWASMDTRDLSLDHLSTKNWSAIQLRRCSSQAYESGKGFPTFMGTQVQDRLDEVEKIRHCLITERAELRGAILAKSAEVAEKQDRFDAVVAELTLLLTVEDELRDLDVIAHWKLCDQ</sequence>
<name>A0A0D0CL39_9AGAR</name>
<accession>A0A0D0CL39</accession>
<evidence type="ECO:0000313" key="1">
    <source>
        <dbReference type="EMBL" id="KIK59242.1"/>
    </source>
</evidence>
<evidence type="ECO:0000313" key="2">
    <source>
        <dbReference type="Proteomes" id="UP000053593"/>
    </source>
</evidence>
<gene>
    <name evidence="1" type="ORF">GYMLUDRAFT_245320</name>
</gene>
<dbReference type="AlphaFoldDB" id="A0A0D0CL39"/>
<reference evidence="1 2" key="1">
    <citation type="submission" date="2014-04" db="EMBL/GenBank/DDBJ databases">
        <title>Evolutionary Origins and Diversification of the Mycorrhizal Mutualists.</title>
        <authorList>
            <consortium name="DOE Joint Genome Institute"/>
            <consortium name="Mycorrhizal Genomics Consortium"/>
            <person name="Kohler A."/>
            <person name="Kuo A."/>
            <person name="Nagy L.G."/>
            <person name="Floudas D."/>
            <person name="Copeland A."/>
            <person name="Barry K.W."/>
            <person name="Cichocki N."/>
            <person name="Veneault-Fourrey C."/>
            <person name="LaButti K."/>
            <person name="Lindquist E.A."/>
            <person name="Lipzen A."/>
            <person name="Lundell T."/>
            <person name="Morin E."/>
            <person name="Murat C."/>
            <person name="Riley R."/>
            <person name="Ohm R."/>
            <person name="Sun H."/>
            <person name="Tunlid A."/>
            <person name="Henrissat B."/>
            <person name="Grigoriev I.V."/>
            <person name="Hibbett D.S."/>
            <person name="Martin F."/>
        </authorList>
    </citation>
    <scope>NUCLEOTIDE SEQUENCE [LARGE SCALE GENOMIC DNA]</scope>
    <source>
        <strain evidence="1 2">FD-317 M1</strain>
    </source>
</reference>
<dbReference type="EMBL" id="KN834780">
    <property type="protein sequence ID" value="KIK59242.1"/>
    <property type="molecule type" value="Genomic_DNA"/>
</dbReference>
<proteinExistence type="predicted"/>
<protein>
    <submittedName>
        <fullName evidence="1">Uncharacterized protein</fullName>
    </submittedName>
</protein>